<gene>
    <name evidence="1" type="ORF">PKOR_09480</name>
</gene>
<sequence length="81" mass="9215">MLVVLNELGYLMNKHFTNKQQLVNALETTFGDIGSRQNLFTYVDRYSDAPGPADLEELKRHKQRLLDAISKASQQSFANNT</sequence>
<evidence type="ECO:0000313" key="2">
    <source>
        <dbReference type="Proteomes" id="UP000033109"/>
    </source>
</evidence>
<protein>
    <submittedName>
        <fullName evidence="1">Uncharacterized protein</fullName>
    </submittedName>
</protein>
<dbReference type="KEGG" id="pko:PKOR_09480"/>
<dbReference type="AlphaFoldDB" id="A0A0E3ZF13"/>
<dbReference type="STRING" id="400092.PKOR_09480"/>
<organism evidence="1 2">
    <name type="scientific">Pontibacter korlensis</name>
    <dbReference type="NCBI Taxonomy" id="400092"/>
    <lineage>
        <taxon>Bacteria</taxon>
        <taxon>Pseudomonadati</taxon>
        <taxon>Bacteroidota</taxon>
        <taxon>Cytophagia</taxon>
        <taxon>Cytophagales</taxon>
        <taxon>Hymenobacteraceae</taxon>
        <taxon>Pontibacter</taxon>
    </lineage>
</organism>
<dbReference type="EMBL" id="CP009621">
    <property type="protein sequence ID" value="AKD03310.1"/>
    <property type="molecule type" value="Genomic_DNA"/>
</dbReference>
<evidence type="ECO:0000313" key="1">
    <source>
        <dbReference type="EMBL" id="AKD03310.1"/>
    </source>
</evidence>
<accession>A0A0E3ZF13</accession>
<name>A0A0E3ZF13_9BACT</name>
<dbReference type="OrthoDB" id="10015776at2"/>
<reference evidence="1 2" key="1">
    <citation type="journal article" date="2015" name="Sci. Rep.">
        <title>Unraveling adaptation of Pontibacter korlensis to radiation and infertility in desert through complete genome and comparative transcriptomic analysis.</title>
        <authorList>
            <person name="Dai J."/>
            <person name="Dai W."/>
            <person name="Qiu C."/>
            <person name="Yang Z."/>
            <person name="Zhang Y."/>
            <person name="Zhou M."/>
            <person name="Zhang L."/>
            <person name="Fang C."/>
            <person name="Gao Q."/>
            <person name="Yang Q."/>
            <person name="Li X."/>
            <person name="Wang Z."/>
            <person name="Wang Z."/>
            <person name="Jia Z."/>
            <person name="Chen X."/>
        </authorList>
    </citation>
    <scope>NUCLEOTIDE SEQUENCE [LARGE SCALE GENOMIC DNA]</scope>
    <source>
        <strain evidence="1 2">X14-1T</strain>
    </source>
</reference>
<dbReference type="HOGENOM" id="CLU_2570899_0_0_10"/>
<proteinExistence type="predicted"/>
<dbReference type="Proteomes" id="UP000033109">
    <property type="component" value="Chromosome"/>
</dbReference>
<keyword evidence="2" id="KW-1185">Reference proteome</keyword>
<dbReference type="PATRIC" id="fig|400092.3.peg.2083"/>
<dbReference type="RefSeq" id="WP_046310352.1">
    <property type="nucleotide sequence ID" value="NZ_CBCSCY010000031.1"/>
</dbReference>